<dbReference type="InterPro" id="IPR036964">
    <property type="entry name" value="RASGEF_cat_dom_sf"/>
</dbReference>
<dbReference type="Pfam" id="PF00617">
    <property type="entry name" value="RasGEF"/>
    <property type="match status" value="1"/>
</dbReference>
<feature type="compositionally biased region" description="Basic and acidic residues" evidence="3">
    <location>
        <begin position="26"/>
        <end position="41"/>
    </location>
</feature>
<reference evidence="5" key="1">
    <citation type="submission" date="2021-06" db="EMBL/GenBank/DDBJ databases">
        <authorList>
            <consortium name="DOE Joint Genome Institute"/>
            <person name="Mondo S.J."/>
            <person name="Amses K.R."/>
            <person name="Simmons D.R."/>
            <person name="Longcore J.E."/>
            <person name="Seto K."/>
            <person name="Alves G.H."/>
            <person name="Bonds A.E."/>
            <person name="Quandt C.A."/>
            <person name="Davis W.J."/>
            <person name="Chang Y."/>
            <person name="Letcher P.M."/>
            <person name="Powell M.J."/>
            <person name="Kuo A."/>
            <person name="Labutti K."/>
            <person name="Pangilinan J."/>
            <person name="Andreopoulos W."/>
            <person name="Tritt A."/>
            <person name="Riley R."/>
            <person name="Hundley H."/>
            <person name="Johnson J."/>
            <person name="Lipzen A."/>
            <person name="Barry K."/>
            <person name="Berbee M.L."/>
            <person name="Buchler N.E."/>
            <person name="Grigoriev I.V."/>
            <person name="Spatafora J.W."/>
            <person name="Stajich J.E."/>
            <person name="James T.Y."/>
        </authorList>
    </citation>
    <scope>NUCLEOTIDE SEQUENCE</scope>
    <source>
        <strain evidence="5">AG</strain>
    </source>
</reference>
<feature type="domain" description="Ras-GEF" evidence="4">
    <location>
        <begin position="292"/>
        <end position="584"/>
    </location>
</feature>
<dbReference type="AlphaFoldDB" id="A0AAD5E507"/>
<dbReference type="RefSeq" id="XP_051440744.1">
    <property type="nucleotide sequence ID" value="XM_051592133.1"/>
</dbReference>
<dbReference type="GO" id="GO:0005085">
    <property type="term" value="F:guanyl-nucleotide exchange factor activity"/>
    <property type="evidence" value="ECO:0007669"/>
    <property type="project" value="UniProtKB-KW"/>
</dbReference>
<evidence type="ECO:0000259" key="4">
    <source>
        <dbReference type="PROSITE" id="PS50009"/>
    </source>
</evidence>
<evidence type="ECO:0000313" key="5">
    <source>
        <dbReference type="EMBL" id="KAI8575740.1"/>
    </source>
</evidence>
<keyword evidence="6" id="KW-1185">Reference proteome</keyword>
<keyword evidence="1 2" id="KW-0344">Guanine-nucleotide releasing factor</keyword>
<feature type="compositionally biased region" description="Polar residues" evidence="3">
    <location>
        <begin position="155"/>
        <end position="169"/>
    </location>
</feature>
<evidence type="ECO:0000313" key="6">
    <source>
        <dbReference type="Proteomes" id="UP001206595"/>
    </source>
</evidence>
<dbReference type="EMBL" id="MU620971">
    <property type="protein sequence ID" value="KAI8575740.1"/>
    <property type="molecule type" value="Genomic_DNA"/>
</dbReference>
<reference evidence="5" key="2">
    <citation type="journal article" date="2022" name="Proc. Natl. Acad. Sci. U.S.A.">
        <title>Diploid-dominant life cycles characterize the early evolution of Fungi.</title>
        <authorList>
            <person name="Amses K.R."/>
            <person name="Simmons D.R."/>
            <person name="Longcore J.E."/>
            <person name="Mondo S.J."/>
            <person name="Seto K."/>
            <person name="Jeronimo G.H."/>
            <person name="Bonds A.E."/>
            <person name="Quandt C.A."/>
            <person name="Davis W.J."/>
            <person name="Chang Y."/>
            <person name="Federici B.A."/>
            <person name="Kuo A."/>
            <person name="LaButti K."/>
            <person name="Pangilinan J."/>
            <person name="Andreopoulos W."/>
            <person name="Tritt A."/>
            <person name="Riley R."/>
            <person name="Hundley H."/>
            <person name="Johnson J."/>
            <person name="Lipzen A."/>
            <person name="Barry K."/>
            <person name="Lang B.F."/>
            <person name="Cuomo C.A."/>
            <person name="Buchler N.E."/>
            <person name="Grigoriev I.V."/>
            <person name="Spatafora J.W."/>
            <person name="Stajich J.E."/>
            <person name="James T.Y."/>
        </authorList>
    </citation>
    <scope>NUCLEOTIDE SEQUENCE</scope>
    <source>
        <strain evidence="5">AG</strain>
    </source>
</reference>
<dbReference type="SMART" id="SM00147">
    <property type="entry name" value="RasGEF"/>
    <property type="match status" value="1"/>
</dbReference>
<dbReference type="GO" id="GO:0007265">
    <property type="term" value="P:Ras protein signal transduction"/>
    <property type="evidence" value="ECO:0007669"/>
    <property type="project" value="TreeGrafter"/>
</dbReference>
<dbReference type="SUPFAM" id="SSF48366">
    <property type="entry name" value="Ras GEF"/>
    <property type="match status" value="1"/>
</dbReference>
<dbReference type="Proteomes" id="UP001206595">
    <property type="component" value="Unassembled WGS sequence"/>
</dbReference>
<accession>A0AAD5E507</accession>
<dbReference type="InterPro" id="IPR008937">
    <property type="entry name" value="Ras-like_GEF"/>
</dbReference>
<protein>
    <recommendedName>
        <fullName evidence="4">Ras-GEF domain-containing protein</fullName>
    </recommendedName>
</protein>
<dbReference type="GeneID" id="75917476"/>
<name>A0AAD5E507_UMBRA</name>
<organism evidence="5 6">
    <name type="scientific">Umbelopsis ramanniana AG</name>
    <dbReference type="NCBI Taxonomy" id="1314678"/>
    <lineage>
        <taxon>Eukaryota</taxon>
        <taxon>Fungi</taxon>
        <taxon>Fungi incertae sedis</taxon>
        <taxon>Mucoromycota</taxon>
        <taxon>Mucoromycotina</taxon>
        <taxon>Umbelopsidomycetes</taxon>
        <taxon>Umbelopsidales</taxon>
        <taxon>Umbelopsidaceae</taxon>
        <taxon>Umbelopsis</taxon>
    </lineage>
</organism>
<gene>
    <name evidence="5" type="ORF">K450DRAFT_260234</name>
</gene>
<dbReference type="PANTHER" id="PTHR23113:SF363">
    <property type="entry name" value="PROTEIN SON OF SEVENLESS"/>
    <property type="match status" value="1"/>
</dbReference>
<dbReference type="Gene3D" id="1.10.840.10">
    <property type="entry name" value="Ras guanine-nucleotide exchange factors catalytic domain"/>
    <property type="match status" value="1"/>
</dbReference>
<sequence>MQLSLSRESAINILDNDTITEVSEFRHSDGLQPRKDGRKDSAIGMPPSHHKHSISLDNTREPKPSLSTPVVPILKRSRRMSENSQRGVNDSNEWAARLTFGLRSVKRTVPAMYRSLVEGFVGNNTSDNACKCDNFGQESRISQGSSDDMMDLRSYKSNSSKSATLNASYRNRRVGKSSSHIEQSSGNELRLYAPRPRPSQSLTEPPRNYSEFSIGSDMYQQPHPNPACPYHLSISSPNVASPPNISYVPSTLSKAKSFSTDMESSIHSGFRIDMQSNITLRHPQKPFILQHRSEVIMQQFCIIEKELLERVTWVEIVEMRWKKTRAPVSQRSGEGNGSASNVLDCNIDAVIEWFNITYIWVISEIVSIHSLEVRVQVIEKFIRIALKCYHHRNYSTLLQILLGLQSPYVSRLNKTWNRVDQYERQIFERLKDLPNPERNWKRVRNCMTSAVEAVAETQAVEAILSDDGPDQPMFLSQRGSIPFLGLYLADMTSNAEMPTFISNSAARADSAPSTDNNGTHDLVNRLAKTPLVNYNKFRITASVVKHVMAFQLLAKCYQFERYDSVYDYLKHMVCMDNDDIREASFQCEE</sequence>
<dbReference type="InterPro" id="IPR001895">
    <property type="entry name" value="RASGEF_cat_dom"/>
</dbReference>
<dbReference type="PANTHER" id="PTHR23113">
    <property type="entry name" value="GUANINE NUCLEOTIDE EXCHANGE FACTOR"/>
    <property type="match status" value="1"/>
</dbReference>
<comment type="caution">
    <text evidence="5">The sequence shown here is derived from an EMBL/GenBank/DDBJ whole genome shotgun (WGS) entry which is preliminary data.</text>
</comment>
<evidence type="ECO:0000256" key="1">
    <source>
        <dbReference type="ARBA" id="ARBA00022658"/>
    </source>
</evidence>
<feature type="region of interest" description="Disordered" evidence="3">
    <location>
        <begin position="26"/>
        <end position="69"/>
    </location>
</feature>
<dbReference type="PROSITE" id="PS50009">
    <property type="entry name" value="RASGEF_CAT"/>
    <property type="match status" value="1"/>
</dbReference>
<feature type="region of interest" description="Disordered" evidence="3">
    <location>
        <begin position="138"/>
        <end position="209"/>
    </location>
</feature>
<dbReference type="GO" id="GO:0005886">
    <property type="term" value="C:plasma membrane"/>
    <property type="evidence" value="ECO:0007669"/>
    <property type="project" value="TreeGrafter"/>
</dbReference>
<dbReference type="InterPro" id="IPR023578">
    <property type="entry name" value="Ras_GEF_dom_sf"/>
</dbReference>
<evidence type="ECO:0000256" key="3">
    <source>
        <dbReference type="SAM" id="MobiDB-lite"/>
    </source>
</evidence>
<evidence type="ECO:0000256" key="2">
    <source>
        <dbReference type="PROSITE-ProRule" id="PRU00168"/>
    </source>
</evidence>
<proteinExistence type="predicted"/>
<feature type="compositionally biased region" description="Polar residues" evidence="3">
    <location>
        <begin position="176"/>
        <end position="187"/>
    </location>
</feature>